<keyword evidence="1" id="KW-0547">Nucleotide-binding</keyword>
<dbReference type="FunFam" id="3.40.50.300:FF:000006">
    <property type="entry name" value="DNA-binding transcriptional regulator NtrC"/>
    <property type="match status" value="1"/>
</dbReference>
<keyword evidence="10" id="KW-1185">Reference proteome</keyword>
<dbReference type="RefSeq" id="WP_157309679.1">
    <property type="nucleotide sequence ID" value="NZ_WRXN01000021.1"/>
</dbReference>
<dbReference type="GO" id="GO:0005524">
    <property type="term" value="F:ATP binding"/>
    <property type="evidence" value="ECO:0007669"/>
    <property type="project" value="UniProtKB-KW"/>
</dbReference>
<dbReference type="InterPro" id="IPR003593">
    <property type="entry name" value="AAA+_ATPase"/>
</dbReference>
<dbReference type="InterPro" id="IPR003018">
    <property type="entry name" value="GAF"/>
</dbReference>
<dbReference type="PROSITE" id="PS00688">
    <property type="entry name" value="SIGMA54_INTERACT_3"/>
    <property type="match status" value="1"/>
</dbReference>
<dbReference type="PANTHER" id="PTHR32071">
    <property type="entry name" value="TRANSCRIPTIONAL REGULATORY PROTEIN"/>
    <property type="match status" value="1"/>
</dbReference>
<evidence type="ECO:0000256" key="2">
    <source>
        <dbReference type="ARBA" id="ARBA00022840"/>
    </source>
</evidence>
<dbReference type="SMART" id="SM00065">
    <property type="entry name" value="GAF"/>
    <property type="match status" value="1"/>
</dbReference>
<dbReference type="InterPro" id="IPR029016">
    <property type="entry name" value="GAF-like_dom_sf"/>
</dbReference>
<dbReference type="InterPro" id="IPR009057">
    <property type="entry name" value="Homeodomain-like_sf"/>
</dbReference>
<accession>A0A7K1UD99</accession>
<evidence type="ECO:0000313" key="10">
    <source>
        <dbReference type="Proteomes" id="UP000461730"/>
    </source>
</evidence>
<evidence type="ECO:0000256" key="4">
    <source>
        <dbReference type="ARBA" id="ARBA00023125"/>
    </source>
</evidence>
<keyword evidence="3" id="KW-0805">Transcription regulation</keyword>
<dbReference type="FunFam" id="1.10.8.60:FF:000014">
    <property type="entry name" value="DNA-binding transcriptional regulator NtrC"/>
    <property type="match status" value="1"/>
</dbReference>
<dbReference type="Proteomes" id="UP000461730">
    <property type="component" value="Unassembled WGS sequence"/>
</dbReference>
<dbReference type="Gene3D" id="1.10.10.60">
    <property type="entry name" value="Homeodomain-like"/>
    <property type="match status" value="1"/>
</dbReference>
<dbReference type="GO" id="GO:0043565">
    <property type="term" value="F:sequence-specific DNA binding"/>
    <property type="evidence" value="ECO:0007669"/>
    <property type="project" value="InterPro"/>
</dbReference>
<feature type="coiled-coil region" evidence="7">
    <location>
        <begin position="191"/>
        <end position="225"/>
    </location>
</feature>
<keyword evidence="2" id="KW-0067">ATP-binding</keyword>
<protein>
    <submittedName>
        <fullName evidence="9">AAA domain-containing protein</fullName>
    </submittedName>
</protein>
<name>A0A7K1UD99_9BACT</name>
<dbReference type="InterPro" id="IPR025944">
    <property type="entry name" value="Sigma_54_int_dom_CS"/>
</dbReference>
<evidence type="ECO:0000256" key="5">
    <source>
        <dbReference type="ARBA" id="ARBA00023159"/>
    </source>
</evidence>
<evidence type="ECO:0000313" key="9">
    <source>
        <dbReference type="EMBL" id="MVT12258.1"/>
    </source>
</evidence>
<dbReference type="Gene3D" id="3.30.450.40">
    <property type="match status" value="1"/>
</dbReference>
<dbReference type="Gene3D" id="1.10.8.60">
    <property type="match status" value="1"/>
</dbReference>
<reference evidence="9 10" key="1">
    <citation type="submission" date="2019-12" db="EMBL/GenBank/DDBJ databases">
        <title>Chitinophaga sp. strain ysch24 (GDMCC 1.1355), whole genome shotgun sequence.</title>
        <authorList>
            <person name="Zhang X."/>
        </authorList>
    </citation>
    <scope>NUCLEOTIDE SEQUENCE [LARGE SCALE GENOMIC DNA]</scope>
    <source>
        <strain evidence="10">ysch24</strain>
    </source>
</reference>
<dbReference type="Pfam" id="PF02954">
    <property type="entry name" value="HTH_8"/>
    <property type="match status" value="1"/>
</dbReference>
<dbReference type="CDD" id="cd00009">
    <property type="entry name" value="AAA"/>
    <property type="match status" value="1"/>
</dbReference>
<evidence type="ECO:0000256" key="6">
    <source>
        <dbReference type="ARBA" id="ARBA00023163"/>
    </source>
</evidence>
<dbReference type="SUPFAM" id="SSF46689">
    <property type="entry name" value="Homeodomain-like"/>
    <property type="match status" value="1"/>
</dbReference>
<dbReference type="PANTHER" id="PTHR32071:SF123">
    <property type="entry name" value="DNA-BINDING TRANSCRIPTIONAL ACTIVATOR HYFR-RELATED"/>
    <property type="match status" value="1"/>
</dbReference>
<dbReference type="SUPFAM" id="SSF55781">
    <property type="entry name" value="GAF domain-like"/>
    <property type="match status" value="1"/>
</dbReference>
<dbReference type="SMART" id="SM00382">
    <property type="entry name" value="AAA"/>
    <property type="match status" value="1"/>
</dbReference>
<proteinExistence type="predicted"/>
<evidence type="ECO:0000256" key="1">
    <source>
        <dbReference type="ARBA" id="ARBA00022741"/>
    </source>
</evidence>
<dbReference type="InterPro" id="IPR002078">
    <property type="entry name" value="Sigma_54_int"/>
</dbReference>
<dbReference type="InterPro" id="IPR058031">
    <property type="entry name" value="AAA_lid_NorR"/>
</dbReference>
<evidence type="ECO:0000256" key="3">
    <source>
        <dbReference type="ARBA" id="ARBA00023015"/>
    </source>
</evidence>
<feature type="domain" description="Sigma-54 factor interaction" evidence="8">
    <location>
        <begin position="232"/>
        <end position="461"/>
    </location>
</feature>
<dbReference type="GO" id="GO:0006355">
    <property type="term" value="P:regulation of DNA-templated transcription"/>
    <property type="evidence" value="ECO:0007669"/>
    <property type="project" value="InterPro"/>
</dbReference>
<dbReference type="SUPFAM" id="SSF52540">
    <property type="entry name" value="P-loop containing nucleoside triphosphate hydrolases"/>
    <property type="match status" value="1"/>
</dbReference>
<sequence length="552" mass="62074">MEKNVGESAISNNETLLEQLRQKEQEQAILLNVGSSIAAARKREDLWNIITRQLLDLFGGKYYTLCLINEDGKTHTPFLHSDERTIRSRTEDSPIIHEHHPVEDGIFNVAIASDKPLIYDLAGLIRNKNIPAYIYHWFNAGIKEMLLVKISNGNETKGLLYFYSTTANAFSPSGFRLLTGIADQLGTGISNVLANEKIEQQLEEINRYKQRLENENLYLQEAQRNSGDFSEILGTSEEIQKVFTLISKVAPSDSTVLLSGETGTGKELAARAIHNASPRSKKLMIKLNCAAMPPNLIESELFGHEKGSFTGALDKRIGKFELANNSTLLLDEIGELPLEMQAKLLRVLQEKEIERIGGRGTIRVNVRIIAATNRNLEKEVQAGRFRADLYYRLNVFPVTLPSLNRRREDIPLLATHFAERYARNVGKPVPAITPKAMETLMEYSWPGNIRELEHLIERTVLLNNGPTIKQFYLPVVNKTSGAVKETGFKVQTLEEVEREYILKVLRLCNGRIAGPNGAAVRLDLPSTTLSSRMQKLGIKKEHYVKPDETDTN</sequence>
<keyword evidence="5" id="KW-0010">Activator</keyword>
<dbReference type="InterPro" id="IPR027417">
    <property type="entry name" value="P-loop_NTPase"/>
</dbReference>
<dbReference type="EMBL" id="WRXN01000021">
    <property type="protein sequence ID" value="MVT12258.1"/>
    <property type="molecule type" value="Genomic_DNA"/>
</dbReference>
<keyword evidence="6" id="KW-0804">Transcription</keyword>
<evidence type="ECO:0000259" key="8">
    <source>
        <dbReference type="PROSITE" id="PS50045"/>
    </source>
</evidence>
<evidence type="ECO:0000256" key="7">
    <source>
        <dbReference type="SAM" id="Coils"/>
    </source>
</evidence>
<dbReference type="Pfam" id="PF25601">
    <property type="entry name" value="AAA_lid_14"/>
    <property type="match status" value="1"/>
</dbReference>
<dbReference type="Pfam" id="PF13185">
    <property type="entry name" value="GAF_2"/>
    <property type="match status" value="1"/>
</dbReference>
<keyword evidence="4" id="KW-0238">DNA-binding</keyword>
<dbReference type="AlphaFoldDB" id="A0A7K1UD99"/>
<dbReference type="InterPro" id="IPR002197">
    <property type="entry name" value="HTH_Fis"/>
</dbReference>
<dbReference type="PROSITE" id="PS50045">
    <property type="entry name" value="SIGMA54_INTERACT_4"/>
    <property type="match status" value="1"/>
</dbReference>
<comment type="caution">
    <text evidence="9">The sequence shown here is derived from an EMBL/GenBank/DDBJ whole genome shotgun (WGS) entry which is preliminary data.</text>
</comment>
<keyword evidence="7" id="KW-0175">Coiled coil</keyword>
<dbReference type="Pfam" id="PF00158">
    <property type="entry name" value="Sigma54_activat"/>
    <property type="match status" value="1"/>
</dbReference>
<organism evidence="9 10">
    <name type="scientific">Chitinophaga tropicalis</name>
    <dbReference type="NCBI Taxonomy" id="2683588"/>
    <lineage>
        <taxon>Bacteria</taxon>
        <taxon>Pseudomonadati</taxon>
        <taxon>Bacteroidota</taxon>
        <taxon>Chitinophagia</taxon>
        <taxon>Chitinophagales</taxon>
        <taxon>Chitinophagaceae</taxon>
        <taxon>Chitinophaga</taxon>
    </lineage>
</organism>
<dbReference type="Gene3D" id="3.40.50.300">
    <property type="entry name" value="P-loop containing nucleotide triphosphate hydrolases"/>
    <property type="match status" value="1"/>
</dbReference>
<gene>
    <name evidence="9" type="ORF">GO493_28635</name>
</gene>